<feature type="transmembrane region" description="Helical" evidence="1">
    <location>
        <begin position="47"/>
        <end position="64"/>
    </location>
</feature>
<feature type="transmembrane region" description="Helical" evidence="1">
    <location>
        <begin position="76"/>
        <end position="98"/>
    </location>
</feature>
<gene>
    <name evidence="2" type="ORF">EBB45_07500</name>
</gene>
<dbReference type="OrthoDB" id="2738907at2"/>
<dbReference type="AlphaFoldDB" id="A0A3N9UGI3"/>
<dbReference type="Proteomes" id="UP000274033">
    <property type="component" value="Unassembled WGS sequence"/>
</dbReference>
<keyword evidence="1" id="KW-1133">Transmembrane helix</keyword>
<reference evidence="2 3" key="1">
    <citation type="journal article" date="2013" name="J. Microbiol.">
        <title>Lysinibacillus chungkukjangi sp. nov., isolated from Chungkukjang, Korean fermented soybean food.</title>
        <authorList>
            <person name="Kim S.J."/>
            <person name="Jang Y.H."/>
            <person name="Hamada M."/>
            <person name="Ahn J.H."/>
            <person name="Weon H.Y."/>
            <person name="Suzuki K."/>
            <person name="Whang K.S."/>
            <person name="Kwon S.W."/>
        </authorList>
    </citation>
    <scope>NUCLEOTIDE SEQUENCE [LARGE SCALE GENOMIC DNA]</scope>
    <source>
        <strain evidence="2 3">MCCC 1A12701</strain>
    </source>
</reference>
<dbReference type="RefSeq" id="WP_124763858.1">
    <property type="nucleotide sequence ID" value="NZ_JAFBDY010000004.1"/>
</dbReference>
<evidence type="ECO:0000256" key="1">
    <source>
        <dbReference type="SAM" id="Phobius"/>
    </source>
</evidence>
<proteinExistence type="predicted"/>
<dbReference type="EMBL" id="RRCT01000005">
    <property type="protein sequence ID" value="RQW75201.1"/>
    <property type="molecule type" value="Genomic_DNA"/>
</dbReference>
<comment type="caution">
    <text evidence="2">The sequence shown here is derived from an EMBL/GenBank/DDBJ whole genome shotgun (WGS) entry which is preliminary data.</text>
</comment>
<organism evidence="2 3">
    <name type="scientific">Lysinibacillus composti</name>
    <dbReference type="NCBI Taxonomy" id="720633"/>
    <lineage>
        <taxon>Bacteria</taxon>
        <taxon>Bacillati</taxon>
        <taxon>Bacillota</taxon>
        <taxon>Bacilli</taxon>
        <taxon>Bacillales</taxon>
        <taxon>Bacillaceae</taxon>
        <taxon>Lysinibacillus</taxon>
    </lineage>
</organism>
<keyword evidence="1" id="KW-0812">Transmembrane</keyword>
<keyword evidence="1" id="KW-0472">Membrane</keyword>
<keyword evidence="3" id="KW-1185">Reference proteome</keyword>
<protein>
    <submittedName>
        <fullName evidence="2">Uncharacterized protein</fullName>
    </submittedName>
</protein>
<name>A0A3N9UGI3_9BACI</name>
<sequence length="100" mass="11580">MNRQKAKFSNNKSKKIENKIAELTILSIFAFAIIMAFLSSISIQPNLTSIEFYFLLFAVVVFLYKPSRLFILRSIVYLFRITLSSVKTIFSTAFSFILKH</sequence>
<evidence type="ECO:0000313" key="3">
    <source>
        <dbReference type="Proteomes" id="UP000274033"/>
    </source>
</evidence>
<feature type="transmembrane region" description="Helical" evidence="1">
    <location>
        <begin position="20"/>
        <end position="41"/>
    </location>
</feature>
<accession>A0A3N9UGI3</accession>
<evidence type="ECO:0000313" key="2">
    <source>
        <dbReference type="EMBL" id="RQW75201.1"/>
    </source>
</evidence>